<gene>
    <name evidence="3" type="ORF">H0266_18615</name>
</gene>
<proteinExistence type="predicted"/>
<sequence length="183" mass="21006">MECQECHQRQATVHLTQIVNGQKTEIHVCEQCAKEKGYVSYGEENFTLNDLLSGLFHSEGPSPFSTHNQQAQSYQQASQLKCPTCGLTYQEFARIGKFGCASCYKTFDDRINPILRRVHSGNTRHDGKIPKREGGKLHLKREIDEYKSKLKELIEQEEFEQAANFRDKIRTLESQLHQGEDGE</sequence>
<protein>
    <submittedName>
        <fullName evidence="3">UvrB/UvrC motif-containing protein</fullName>
    </submittedName>
</protein>
<evidence type="ECO:0000313" key="4">
    <source>
        <dbReference type="Proteomes" id="UP000571017"/>
    </source>
</evidence>
<dbReference type="PIRSF" id="PIRSF015034">
    <property type="entry name" value="YacH"/>
    <property type="match status" value="1"/>
</dbReference>
<organism evidence="3 4">
    <name type="scientific">Halobacillus locisalis</name>
    <dbReference type="NCBI Taxonomy" id="220753"/>
    <lineage>
        <taxon>Bacteria</taxon>
        <taxon>Bacillati</taxon>
        <taxon>Bacillota</taxon>
        <taxon>Bacilli</taxon>
        <taxon>Bacillales</taxon>
        <taxon>Bacillaceae</taxon>
        <taxon>Halobacillus</taxon>
    </lineage>
</organism>
<evidence type="ECO:0000313" key="3">
    <source>
        <dbReference type="EMBL" id="MBA2176896.1"/>
    </source>
</evidence>
<dbReference type="GO" id="GO:1990169">
    <property type="term" value="P:stress response to copper ion"/>
    <property type="evidence" value="ECO:0007669"/>
    <property type="project" value="TreeGrafter"/>
</dbReference>
<dbReference type="PANTHER" id="PTHR38430">
    <property type="entry name" value="PROTEIN-ARGININE KINASE ACTIVATOR PROTEIN"/>
    <property type="match status" value="1"/>
</dbReference>
<dbReference type="GO" id="GO:1990170">
    <property type="term" value="P:stress response to cadmium ion"/>
    <property type="evidence" value="ECO:0007669"/>
    <property type="project" value="TreeGrafter"/>
</dbReference>
<dbReference type="SUPFAM" id="SSF46600">
    <property type="entry name" value="C-terminal UvrC-binding domain of UvrB"/>
    <property type="match status" value="1"/>
</dbReference>
<dbReference type="InterPro" id="IPR036876">
    <property type="entry name" value="UVR_dom_sf"/>
</dbReference>
<dbReference type="GO" id="GO:0005507">
    <property type="term" value="F:copper ion binding"/>
    <property type="evidence" value="ECO:0007669"/>
    <property type="project" value="TreeGrafter"/>
</dbReference>
<dbReference type="GO" id="GO:0050897">
    <property type="term" value="F:cobalt ion binding"/>
    <property type="evidence" value="ECO:0007669"/>
    <property type="project" value="TreeGrafter"/>
</dbReference>
<keyword evidence="1" id="KW-0175">Coiled coil</keyword>
<keyword evidence="4" id="KW-1185">Reference proteome</keyword>
<dbReference type="PANTHER" id="PTHR38430:SF1">
    <property type="entry name" value="PROTEIN-ARGININE KINASE ACTIVATOR PROTEIN"/>
    <property type="match status" value="1"/>
</dbReference>
<comment type="caution">
    <text evidence="3">The sequence shown here is derived from an EMBL/GenBank/DDBJ whole genome shotgun (WGS) entry which is preliminary data.</text>
</comment>
<dbReference type="EMBL" id="JACEFG010000006">
    <property type="protein sequence ID" value="MBA2176896.1"/>
    <property type="molecule type" value="Genomic_DNA"/>
</dbReference>
<evidence type="ECO:0000259" key="2">
    <source>
        <dbReference type="PROSITE" id="PS50151"/>
    </source>
</evidence>
<dbReference type="Gene3D" id="4.10.860.10">
    <property type="entry name" value="UVR domain"/>
    <property type="match status" value="1"/>
</dbReference>
<dbReference type="InterPro" id="IPR025542">
    <property type="entry name" value="YacH"/>
</dbReference>
<dbReference type="AlphaFoldDB" id="A0A838D066"/>
<reference evidence="3 4" key="1">
    <citation type="journal article" date="2004" name="Extremophiles">
        <title>Halobacillus locisalis sp. nov., a halophilic bacterium isolated from a marine solar saltern of the Yellow Sea in Korea.</title>
        <authorList>
            <person name="Yoon J.H."/>
            <person name="Kang K.H."/>
            <person name="Oh T.K."/>
            <person name="Park Y.H."/>
        </authorList>
    </citation>
    <scope>NUCLEOTIDE SEQUENCE [LARGE SCALE GENOMIC DNA]</scope>
    <source>
        <strain evidence="3 4">KCTC 3788</strain>
    </source>
</reference>
<dbReference type="PROSITE" id="PS50151">
    <property type="entry name" value="UVR"/>
    <property type="match status" value="1"/>
</dbReference>
<dbReference type="GO" id="GO:0008270">
    <property type="term" value="F:zinc ion binding"/>
    <property type="evidence" value="ECO:0007669"/>
    <property type="project" value="TreeGrafter"/>
</dbReference>
<accession>A0A838D066</accession>
<feature type="domain" description="UVR" evidence="2">
    <location>
        <begin position="140"/>
        <end position="175"/>
    </location>
</feature>
<feature type="coiled-coil region" evidence="1">
    <location>
        <begin position="136"/>
        <end position="163"/>
    </location>
</feature>
<dbReference type="RefSeq" id="WP_181473957.1">
    <property type="nucleotide sequence ID" value="NZ_JACEFG010000006.1"/>
</dbReference>
<dbReference type="InterPro" id="IPR001943">
    <property type="entry name" value="UVR_dom"/>
</dbReference>
<dbReference type="Pfam" id="PF02151">
    <property type="entry name" value="UVR"/>
    <property type="match status" value="1"/>
</dbReference>
<dbReference type="Proteomes" id="UP000571017">
    <property type="component" value="Unassembled WGS sequence"/>
</dbReference>
<name>A0A838D066_9BACI</name>
<dbReference type="GO" id="GO:0046870">
    <property type="term" value="F:cadmium ion binding"/>
    <property type="evidence" value="ECO:0007669"/>
    <property type="project" value="TreeGrafter"/>
</dbReference>
<evidence type="ECO:0000256" key="1">
    <source>
        <dbReference type="SAM" id="Coils"/>
    </source>
</evidence>